<dbReference type="Pfam" id="PF19578">
    <property type="entry name" value="DUF6090"/>
    <property type="match status" value="1"/>
</dbReference>
<dbReference type="InterPro" id="IPR045749">
    <property type="entry name" value="DUF6090"/>
</dbReference>
<evidence type="ECO:0000256" key="1">
    <source>
        <dbReference type="SAM" id="Phobius"/>
    </source>
</evidence>
<evidence type="ECO:0000313" key="2">
    <source>
        <dbReference type="EMBL" id="MFC4721243.1"/>
    </source>
</evidence>
<name>A0ABV9N389_9FLAO</name>
<keyword evidence="3" id="KW-1185">Reference proteome</keyword>
<organism evidence="2 3">
    <name type="scientific">Geojedonia litorea</name>
    <dbReference type="NCBI Taxonomy" id="1268269"/>
    <lineage>
        <taxon>Bacteria</taxon>
        <taxon>Pseudomonadati</taxon>
        <taxon>Bacteroidota</taxon>
        <taxon>Flavobacteriia</taxon>
        <taxon>Flavobacteriales</taxon>
        <taxon>Flavobacteriaceae</taxon>
        <taxon>Geojedonia</taxon>
    </lineage>
</organism>
<reference evidence="3" key="1">
    <citation type="journal article" date="2019" name="Int. J. Syst. Evol. Microbiol.">
        <title>The Global Catalogue of Microorganisms (GCM) 10K type strain sequencing project: providing services to taxonomists for standard genome sequencing and annotation.</title>
        <authorList>
            <consortium name="The Broad Institute Genomics Platform"/>
            <consortium name="The Broad Institute Genome Sequencing Center for Infectious Disease"/>
            <person name="Wu L."/>
            <person name="Ma J."/>
        </authorList>
    </citation>
    <scope>NUCLEOTIDE SEQUENCE [LARGE SCALE GENOMIC DNA]</scope>
    <source>
        <strain evidence="3">CCUG 63682</strain>
    </source>
</reference>
<proteinExistence type="predicted"/>
<dbReference type="EMBL" id="JBHSGP010000005">
    <property type="protein sequence ID" value="MFC4721243.1"/>
    <property type="molecule type" value="Genomic_DNA"/>
</dbReference>
<comment type="caution">
    <text evidence="2">The sequence shown here is derived from an EMBL/GenBank/DDBJ whole genome shotgun (WGS) entry which is preliminary data.</text>
</comment>
<feature type="transmembrane region" description="Helical" evidence="1">
    <location>
        <begin position="21"/>
        <end position="42"/>
    </location>
</feature>
<keyword evidence="1" id="KW-0812">Transmembrane</keyword>
<accession>A0ABV9N389</accession>
<gene>
    <name evidence="2" type="ORF">ACFO5O_02835</name>
</gene>
<dbReference type="RefSeq" id="WP_387960761.1">
    <property type="nucleotide sequence ID" value="NZ_JBHSGP010000005.1"/>
</dbReference>
<keyword evidence="1" id="KW-1133">Transmembrane helix</keyword>
<dbReference type="Proteomes" id="UP001595953">
    <property type="component" value="Unassembled WGS sequence"/>
</dbReference>
<protein>
    <submittedName>
        <fullName evidence="2">DUF6090 family protein</fullName>
    </submittedName>
</protein>
<evidence type="ECO:0000313" key="3">
    <source>
        <dbReference type="Proteomes" id="UP001595953"/>
    </source>
</evidence>
<sequence>MITFFRRIRQDLLTKNKIGKYLLYAIGEIILVVIGILIALNLNQRSEQKKTEAKIDAIFEDVLKDLKTDIDRSTRAIRYFKYKDSLLSLVLNTDLTYADYANENSNPIWRAADTNAPYDITANAYAVLMNNIDAIPERYDHSVALLNELYGPLRRNFENTTAKLEKHVESSNDIKAEMPWFTEPNYRKSEAAIAYMLNDYRYKNRVKKYHNIAIRNLRIHIVKYRATAIESYEEIASILNKSTDALDFIIKKDELQNYVGNYISTTNPEQVAEVAIDENGFLRVTRTNPLHQDALRHISSKTIFSSVNPNGGGIFQFKTQDSDGSFTMIIHEGHIPITYTEIKP</sequence>
<keyword evidence="1" id="KW-0472">Membrane</keyword>